<evidence type="ECO:0000256" key="2">
    <source>
        <dbReference type="ARBA" id="ARBA00023015"/>
    </source>
</evidence>
<dbReference type="GO" id="GO:0010150">
    <property type="term" value="P:leaf senescence"/>
    <property type="evidence" value="ECO:0007669"/>
    <property type="project" value="UniProtKB-ARBA"/>
</dbReference>
<keyword evidence="4" id="KW-0804">Transcription</keyword>
<dbReference type="FunFam" id="2.20.25.80:FF:000009">
    <property type="entry name" value="WRKY transcription factor 53"/>
    <property type="match status" value="1"/>
</dbReference>
<comment type="similarity">
    <text evidence="6">Belongs to the WRKY group III family.</text>
</comment>
<evidence type="ECO:0000313" key="9">
    <source>
        <dbReference type="EMBL" id="QGQ64070.1"/>
    </source>
</evidence>
<evidence type="ECO:0000256" key="6">
    <source>
        <dbReference type="ARBA" id="ARBA00060850"/>
    </source>
</evidence>
<dbReference type="SMART" id="SM00774">
    <property type="entry name" value="WRKY"/>
    <property type="match status" value="1"/>
</dbReference>
<evidence type="ECO:0000256" key="7">
    <source>
        <dbReference type="SAM" id="MobiDB-lite"/>
    </source>
</evidence>
<dbReference type="GO" id="GO:0042542">
    <property type="term" value="P:response to hydrogen peroxide"/>
    <property type="evidence" value="ECO:0007669"/>
    <property type="project" value="UniProtKB-ARBA"/>
</dbReference>
<organism evidence="9">
    <name type="scientific">Santalum album</name>
    <name type="common">Indian sandalwood</name>
    <dbReference type="NCBI Taxonomy" id="35974"/>
    <lineage>
        <taxon>Eukaryota</taxon>
        <taxon>Viridiplantae</taxon>
        <taxon>Streptophyta</taxon>
        <taxon>Embryophyta</taxon>
        <taxon>Tracheophyta</taxon>
        <taxon>Spermatophyta</taxon>
        <taxon>Magnoliopsida</taxon>
        <taxon>eudicotyledons</taxon>
        <taxon>Gunneridae</taxon>
        <taxon>Pentapetalae</taxon>
        <taxon>Santalales</taxon>
        <taxon>Santalaceae</taxon>
        <taxon>Santalum</taxon>
    </lineage>
</organism>
<dbReference type="PANTHER" id="PTHR32096">
    <property type="entry name" value="WRKY TRANSCRIPTION FACTOR 30-RELATED-RELATED"/>
    <property type="match status" value="1"/>
</dbReference>
<comment type="subcellular location">
    <subcellularLocation>
        <location evidence="1">Nucleus</location>
    </subcellularLocation>
</comment>
<accession>A0A650C2X8</accession>
<evidence type="ECO:0000256" key="1">
    <source>
        <dbReference type="ARBA" id="ARBA00004123"/>
    </source>
</evidence>
<evidence type="ECO:0000259" key="8">
    <source>
        <dbReference type="PROSITE" id="PS50811"/>
    </source>
</evidence>
<dbReference type="PANTHER" id="PTHR32096:SF36">
    <property type="entry name" value="WRKY TRANSCRIPTION FACTOR 41-RELATED"/>
    <property type="match status" value="1"/>
</dbReference>
<dbReference type="GO" id="GO:0000976">
    <property type="term" value="F:transcription cis-regulatory region binding"/>
    <property type="evidence" value="ECO:0007669"/>
    <property type="project" value="TreeGrafter"/>
</dbReference>
<feature type="domain" description="WRKY" evidence="8">
    <location>
        <begin position="104"/>
        <end position="167"/>
    </location>
</feature>
<dbReference type="Pfam" id="PF03106">
    <property type="entry name" value="WRKY"/>
    <property type="match status" value="1"/>
</dbReference>
<dbReference type="SUPFAM" id="SSF118290">
    <property type="entry name" value="WRKY DNA-binding domain"/>
    <property type="match status" value="1"/>
</dbReference>
<dbReference type="PROSITE" id="PS50811">
    <property type="entry name" value="WRKY"/>
    <property type="match status" value="1"/>
</dbReference>
<feature type="region of interest" description="Disordered" evidence="7">
    <location>
        <begin position="175"/>
        <end position="195"/>
    </location>
</feature>
<sequence>MEGEWTLMHELTQGMELTKQLRLHLNSSTSSAETREFLVQRIQSSFDKALLILKWSGPAVAQPQPESPVSFYASPWNEDQKHVSKKRKILPKRTDHVTVCSENGLEGSMEDGYSWRKYGQKDILGMKYPRSYYRCTYRHIQGCWATKLVQRSDEDPSIIEVTYKGSHTCSQASRQILPPASPEKKQQPNLSVDTEDLGSKDMMSFPFSFPLASFAYDENESQFCTQPMVDFRDCTGSYSPSFISPATSEIFSANTSATNSPILDLDFSTDAADFCSFPFDGPGFFSSRIQ</sequence>
<dbReference type="InterPro" id="IPR036576">
    <property type="entry name" value="WRKY_dom_sf"/>
</dbReference>
<dbReference type="GO" id="GO:0010193">
    <property type="term" value="P:response to ozone"/>
    <property type="evidence" value="ECO:0007669"/>
    <property type="project" value="UniProtKB-ARBA"/>
</dbReference>
<dbReference type="Gene3D" id="2.20.25.80">
    <property type="entry name" value="WRKY domain"/>
    <property type="match status" value="1"/>
</dbReference>
<proteinExistence type="evidence at transcript level"/>
<dbReference type="GO" id="GO:0003700">
    <property type="term" value="F:DNA-binding transcription factor activity"/>
    <property type="evidence" value="ECO:0007669"/>
    <property type="project" value="InterPro"/>
</dbReference>
<dbReference type="GO" id="GO:0005634">
    <property type="term" value="C:nucleus"/>
    <property type="evidence" value="ECO:0007669"/>
    <property type="project" value="UniProtKB-SubCell"/>
</dbReference>
<dbReference type="AlphaFoldDB" id="A0A650C2X8"/>
<dbReference type="GO" id="GO:0009751">
    <property type="term" value="P:response to salicylic acid"/>
    <property type="evidence" value="ECO:0007669"/>
    <property type="project" value="UniProtKB-ARBA"/>
</dbReference>
<keyword evidence="5" id="KW-0539">Nucleus</keyword>
<keyword evidence="2" id="KW-0805">Transcription regulation</keyword>
<protein>
    <submittedName>
        <fullName evidence="9">WRKY transcription factor 47</fullName>
    </submittedName>
</protein>
<name>A0A650C2X8_SANAL</name>
<dbReference type="InterPro" id="IPR044810">
    <property type="entry name" value="WRKY_plant"/>
</dbReference>
<keyword evidence="3" id="KW-0238">DNA-binding</keyword>
<dbReference type="EMBL" id="MN335857">
    <property type="protein sequence ID" value="QGQ64070.1"/>
    <property type="molecule type" value="mRNA"/>
</dbReference>
<evidence type="ECO:0000256" key="3">
    <source>
        <dbReference type="ARBA" id="ARBA00023125"/>
    </source>
</evidence>
<evidence type="ECO:0000256" key="5">
    <source>
        <dbReference type="ARBA" id="ARBA00023242"/>
    </source>
</evidence>
<reference evidence="9" key="1">
    <citation type="journal article" date="2019" name="Int. J. Mol. Sci.">
        <title>Genome-Wide Characterization, Expression Profile Analysis of WRKY Family Genes in Santalum album and Functional Identification of Their Role in Abiotic Stress.</title>
        <authorList>
            <person name="Yan H."/>
            <person name="Li M."/>
            <person name="Xiong Y."/>
            <person name="Wu J."/>
            <person name="Teixeira da Silva J.A."/>
            <person name="Ma G."/>
        </authorList>
    </citation>
    <scope>NUCLEOTIDE SEQUENCE</scope>
</reference>
<evidence type="ECO:0000256" key="4">
    <source>
        <dbReference type="ARBA" id="ARBA00023163"/>
    </source>
</evidence>
<dbReference type="InterPro" id="IPR003657">
    <property type="entry name" value="WRKY_dom"/>
</dbReference>